<dbReference type="PROSITE" id="PS00350">
    <property type="entry name" value="MADS_BOX_1"/>
    <property type="match status" value="1"/>
</dbReference>
<name>Q9XGJ7_GNEGN</name>
<dbReference type="InterPro" id="IPR002100">
    <property type="entry name" value="TF_MADSbox"/>
</dbReference>
<dbReference type="PRINTS" id="PR00404">
    <property type="entry name" value="MADSDOMAIN"/>
</dbReference>
<keyword evidence="5" id="KW-0539">Nucleus</keyword>
<dbReference type="CDD" id="cd00265">
    <property type="entry name" value="MADS_MEF2_like"/>
    <property type="match status" value="1"/>
</dbReference>
<evidence type="ECO:0000259" key="8">
    <source>
        <dbReference type="PROSITE" id="PS51297"/>
    </source>
</evidence>
<evidence type="ECO:0000256" key="6">
    <source>
        <dbReference type="SAM" id="Coils"/>
    </source>
</evidence>
<evidence type="ECO:0000256" key="4">
    <source>
        <dbReference type="ARBA" id="ARBA00023163"/>
    </source>
</evidence>
<sequence length="216" mass="24498">MGRGKIEIKKIENSVHRQVTFCKRRGGLMKKAYELSVLCDAEVALIIFSSRGKLYELATSNKSMMSTLERYQRSSATGKQLNLYPGSSNEKLDLEVKFLRNQVEQLKATNRYLMGEELATMSLDELNELEAQLQKGINQVRAKKTDLMLEEIKALQNKEHILRMSNIMLQGKLDECTNCKDSRFHGFITTSSTSHAPAYTCGFNLNNQSLSSTIEM</sequence>
<evidence type="ECO:0000256" key="2">
    <source>
        <dbReference type="ARBA" id="ARBA00023015"/>
    </source>
</evidence>
<dbReference type="GO" id="GO:0005634">
    <property type="term" value="C:nucleus"/>
    <property type="evidence" value="ECO:0007669"/>
    <property type="project" value="UniProtKB-SubCell"/>
</dbReference>
<dbReference type="GO" id="GO:0045944">
    <property type="term" value="P:positive regulation of transcription by RNA polymerase II"/>
    <property type="evidence" value="ECO:0007669"/>
    <property type="project" value="InterPro"/>
</dbReference>
<organism evidence="9">
    <name type="scientific">Gnetum gnemon</name>
    <name type="common">Spanish joint-fir</name>
    <name type="synonym">Gnetum acutatum</name>
    <dbReference type="NCBI Taxonomy" id="3382"/>
    <lineage>
        <taxon>Eukaryota</taxon>
        <taxon>Viridiplantae</taxon>
        <taxon>Streptophyta</taxon>
        <taxon>Embryophyta</taxon>
        <taxon>Tracheophyta</taxon>
        <taxon>Spermatophyta</taxon>
        <taxon>Gnetopsida</taxon>
        <taxon>Gnetidae</taxon>
        <taxon>Gnetales</taxon>
        <taxon>Gnetaceae</taxon>
        <taxon>Gnetum</taxon>
    </lineage>
</organism>
<reference evidence="9" key="1">
    <citation type="journal article" date="1999" name="Proc. Natl. Acad. Sci. U.S.A.">
        <title>MADS-box genes reveal that gnetophytes are more closely related to conifers than to flowering plants.</title>
        <authorList>
            <person name="Winter K.-U."/>
            <person name="Becker A."/>
            <person name="Muenster T."/>
            <person name="Kim J.T."/>
            <person name="Saedler H."/>
            <person name="Theissen G."/>
        </authorList>
    </citation>
    <scope>NUCLEOTIDE SEQUENCE</scope>
</reference>
<feature type="coiled-coil region" evidence="6">
    <location>
        <begin position="89"/>
        <end position="146"/>
    </location>
</feature>
<accession>Q9XGJ7</accession>
<dbReference type="SMART" id="SM00432">
    <property type="entry name" value="MADS"/>
    <property type="match status" value="1"/>
</dbReference>
<comment type="subcellular location">
    <subcellularLocation>
        <location evidence="1">Nucleus</location>
    </subcellularLocation>
</comment>
<dbReference type="InterPro" id="IPR002487">
    <property type="entry name" value="TF_Kbox"/>
</dbReference>
<dbReference type="Pfam" id="PF01486">
    <property type="entry name" value="K-box"/>
    <property type="match status" value="1"/>
</dbReference>
<keyword evidence="2" id="KW-0805">Transcription regulation</keyword>
<proteinExistence type="evidence at transcript level"/>
<gene>
    <name evidence="9" type="primary">ggm10</name>
</gene>
<reference evidence="9" key="2">
    <citation type="submission" date="1999-11" db="EMBL/GenBank/DDBJ databases">
        <authorList>
            <person name="Becker A."/>
        </authorList>
    </citation>
    <scope>NUCLEOTIDE SEQUENCE</scope>
</reference>
<protein>
    <submittedName>
        <fullName evidence="9">Putative MADS domain transcription factor GGM10</fullName>
    </submittedName>
</protein>
<dbReference type="InterPro" id="IPR036879">
    <property type="entry name" value="TF_MADSbox_sf"/>
</dbReference>
<feature type="domain" description="MADS-box" evidence="7">
    <location>
        <begin position="1"/>
        <end position="61"/>
    </location>
</feature>
<evidence type="ECO:0000313" key="9">
    <source>
        <dbReference type="EMBL" id="CAB44456.2"/>
    </source>
</evidence>
<dbReference type="GO" id="GO:0000977">
    <property type="term" value="F:RNA polymerase II transcription regulatory region sequence-specific DNA binding"/>
    <property type="evidence" value="ECO:0007669"/>
    <property type="project" value="InterPro"/>
</dbReference>
<dbReference type="PROSITE" id="PS50066">
    <property type="entry name" value="MADS_BOX_2"/>
    <property type="match status" value="1"/>
</dbReference>
<dbReference type="InterPro" id="IPR050142">
    <property type="entry name" value="MADS-box/MEF2_TF"/>
</dbReference>
<dbReference type="GO" id="GO:0003700">
    <property type="term" value="F:DNA-binding transcription factor activity"/>
    <property type="evidence" value="ECO:0007669"/>
    <property type="project" value="InterPro"/>
</dbReference>
<dbReference type="Gene3D" id="3.40.1810.10">
    <property type="entry name" value="Transcription factor, MADS-box"/>
    <property type="match status" value="1"/>
</dbReference>
<dbReference type="InterPro" id="IPR033896">
    <property type="entry name" value="MEF2-like_N"/>
</dbReference>
<dbReference type="PANTHER" id="PTHR48019">
    <property type="entry name" value="SERUM RESPONSE FACTOR HOMOLOG"/>
    <property type="match status" value="1"/>
</dbReference>
<dbReference type="GO" id="GO:0046983">
    <property type="term" value="F:protein dimerization activity"/>
    <property type="evidence" value="ECO:0007669"/>
    <property type="project" value="InterPro"/>
</dbReference>
<keyword evidence="4" id="KW-0804">Transcription</keyword>
<keyword evidence="6" id="KW-0175">Coiled coil</keyword>
<evidence type="ECO:0000256" key="3">
    <source>
        <dbReference type="ARBA" id="ARBA00023125"/>
    </source>
</evidence>
<dbReference type="AlphaFoldDB" id="Q9XGJ7"/>
<dbReference type="SUPFAM" id="SSF55455">
    <property type="entry name" value="SRF-like"/>
    <property type="match status" value="1"/>
</dbReference>
<dbReference type="EMBL" id="AJ132216">
    <property type="protein sequence ID" value="CAB44456.2"/>
    <property type="molecule type" value="mRNA"/>
</dbReference>
<keyword evidence="3" id="KW-0238">DNA-binding</keyword>
<dbReference type="PROSITE" id="PS51297">
    <property type="entry name" value="K_BOX"/>
    <property type="match status" value="1"/>
</dbReference>
<dbReference type="Pfam" id="PF00319">
    <property type="entry name" value="SRF-TF"/>
    <property type="match status" value="1"/>
</dbReference>
<dbReference type="FunFam" id="3.40.1810.10:FF:000003">
    <property type="entry name" value="MADS-box transcription factor MADS-MC"/>
    <property type="match status" value="1"/>
</dbReference>
<feature type="domain" description="K-box" evidence="8">
    <location>
        <begin position="89"/>
        <end position="179"/>
    </location>
</feature>
<evidence type="ECO:0000256" key="5">
    <source>
        <dbReference type="ARBA" id="ARBA00023242"/>
    </source>
</evidence>
<evidence type="ECO:0000256" key="1">
    <source>
        <dbReference type="ARBA" id="ARBA00004123"/>
    </source>
</evidence>
<evidence type="ECO:0000259" key="7">
    <source>
        <dbReference type="PROSITE" id="PS50066"/>
    </source>
</evidence>